<comment type="caution">
    <text evidence="2">The sequence shown here is derived from an EMBL/GenBank/DDBJ whole genome shotgun (WGS) entry which is preliminary data.</text>
</comment>
<dbReference type="Proteomes" id="UP000735302">
    <property type="component" value="Unassembled WGS sequence"/>
</dbReference>
<evidence type="ECO:0000313" key="2">
    <source>
        <dbReference type="EMBL" id="GFN85039.1"/>
    </source>
</evidence>
<evidence type="ECO:0000256" key="1">
    <source>
        <dbReference type="SAM" id="MobiDB-lite"/>
    </source>
</evidence>
<protein>
    <submittedName>
        <fullName evidence="2">Uncharacterized protein</fullName>
    </submittedName>
</protein>
<accession>A0AAV3YPG9</accession>
<evidence type="ECO:0000313" key="3">
    <source>
        <dbReference type="Proteomes" id="UP000735302"/>
    </source>
</evidence>
<feature type="compositionally biased region" description="Polar residues" evidence="1">
    <location>
        <begin position="57"/>
        <end position="73"/>
    </location>
</feature>
<gene>
    <name evidence="2" type="ORF">PoB_001154500</name>
</gene>
<sequence length="128" mass="14132">MYRHKNNPDCALRSASIIMYRHKNNPDCVRSIVSTIIRWWHNGKQTCPEILRDRFVTGSSPTTAPDSPQQGNLKLSGPPSGKGAGGGARTRDRWIPADLRADSLTVPPTPRILEAATTSGVKRTIVWE</sequence>
<reference evidence="2 3" key="1">
    <citation type="journal article" date="2021" name="Elife">
        <title>Chloroplast acquisition without the gene transfer in kleptoplastic sea slugs, Plakobranchus ocellatus.</title>
        <authorList>
            <person name="Maeda T."/>
            <person name="Takahashi S."/>
            <person name="Yoshida T."/>
            <person name="Shimamura S."/>
            <person name="Takaki Y."/>
            <person name="Nagai Y."/>
            <person name="Toyoda A."/>
            <person name="Suzuki Y."/>
            <person name="Arimoto A."/>
            <person name="Ishii H."/>
            <person name="Satoh N."/>
            <person name="Nishiyama T."/>
            <person name="Hasebe M."/>
            <person name="Maruyama T."/>
            <person name="Minagawa J."/>
            <person name="Obokata J."/>
            <person name="Shigenobu S."/>
        </authorList>
    </citation>
    <scope>NUCLEOTIDE SEQUENCE [LARGE SCALE GENOMIC DNA]</scope>
</reference>
<dbReference type="EMBL" id="BLXT01001356">
    <property type="protein sequence ID" value="GFN85039.1"/>
    <property type="molecule type" value="Genomic_DNA"/>
</dbReference>
<organism evidence="2 3">
    <name type="scientific">Plakobranchus ocellatus</name>
    <dbReference type="NCBI Taxonomy" id="259542"/>
    <lineage>
        <taxon>Eukaryota</taxon>
        <taxon>Metazoa</taxon>
        <taxon>Spiralia</taxon>
        <taxon>Lophotrochozoa</taxon>
        <taxon>Mollusca</taxon>
        <taxon>Gastropoda</taxon>
        <taxon>Heterobranchia</taxon>
        <taxon>Euthyneura</taxon>
        <taxon>Panpulmonata</taxon>
        <taxon>Sacoglossa</taxon>
        <taxon>Placobranchoidea</taxon>
        <taxon>Plakobranchidae</taxon>
        <taxon>Plakobranchus</taxon>
    </lineage>
</organism>
<name>A0AAV3YPG9_9GAST</name>
<keyword evidence="3" id="KW-1185">Reference proteome</keyword>
<proteinExistence type="predicted"/>
<feature type="region of interest" description="Disordered" evidence="1">
    <location>
        <begin position="56"/>
        <end position="94"/>
    </location>
</feature>
<dbReference type="AlphaFoldDB" id="A0AAV3YPG9"/>